<organism evidence="1 2">
    <name type="scientific">Merluccius polli</name>
    <name type="common">Benguela hake</name>
    <name type="synonym">Merluccius cadenati</name>
    <dbReference type="NCBI Taxonomy" id="89951"/>
    <lineage>
        <taxon>Eukaryota</taxon>
        <taxon>Metazoa</taxon>
        <taxon>Chordata</taxon>
        <taxon>Craniata</taxon>
        <taxon>Vertebrata</taxon>
        <taxon>Euteleostomi</taxon>
        <taxon>Actinopterygii</taxon>
        <taxon>Neopterygii</taxon>
        <taxon>Teleostei</taxon>
        <taxon>Neoteleostei</taxon>
        <taxon>Acanthomorphata</taxon>
        <taxon>Zeiogadaria</taxon>
        <taxon>Gadariae</taxon>
        <taxon>Gadiformes</taxon>
        <taxon>Gadoidei</taxon>
        <taxon>Merlucciidae</taxon>
        <taxon>Merluccius</taxon>
    </lineage>
</organism>
<sequence>MEDYQVQDLEEHYRGKVFFTLLDILSQELHRRFKEKDDTPTGSILSGLHCLISSHWKGMTNDRDALSIRDVCQFYVEEEHVTKLKVFHSSYALPSSNIKAVLRCLKDNDVDMIWFSLIRLCSSKHATIPLTTASAE</sequence>
<comment type="caution">
    <text evidence="1">The sequence shown here is derived from an EMBL/GenBank/DDBJ whole genome shotgun (WGS) entry which is preliminary data.</text>
</comment>
<evidence type="ECO:0000313" key="2">
    <source>
        <dbReference type="Proteomes" id="UP001174136"/>
    </source>
</evidence>
<proteinExistence type="predicted"/>
<accession>A0AA47NRY4</accession>
<evidence type="ECO:0000313" key="1">
    <source>
        <dbReference type="EMBL" id="KAK0135048.1"/>
    </source>
</evidence>
<gene>
    <name evidence="1" type="ORF">N1851_029137</name>
</gene>
<protein>
    <submittedName>
        <fullName evidence="1">Uncharacterized protein</fullName>
    </submittedName>
</protein>
<name>A0AA47NRY4_MERPO</name>
<dbReference type="EMBL" id="JAOPHQ010005487">
    <property type="protein sequence ID" value="KAK0135048.1"/>
    <property type="molecule type" value="Genomic_DNA"/>
</dbReference>
<reference evidence="1" key="1">
    <citation type="journal article" date="2023" name="Front. Mar. Sci.">
        <title>A new Merluccius polli reference genome to investigate the effects of global change in West African waters.</title>
        <authorList>
            <person name="Mateo J.L."/>
            <person name="Blanco-Fernandez C."/>
            <person name="Garcia-Vazquez E."/>
            <person name="Machado-Schiaffino G."/>
        </authorList>
    </citation>
    <scope>NUCLEOTIDE SEQUENCE</scope>
    <source>
        <strain evidence="1">C29</strain>
        <tissue evidence="1">Fin</tissue>
    </source>
</reference>
<dbReference type="Proteomes" id="UP001174136">
    <property type="component" value="Unassembled WGS sequence"/>
</dbReference>
<dbReference type="AlphaFoldDB" id="A0AA47NRY4"/>
<keyword evidence="2" id="KW-1185">Reference proteome</keyword>